<evidence type="ECO:0000313" key="2">
    <source>
        <dbReference type="EMBL" id="KAK3679415.1"/>
    </source>
</evidence>
<sequence length="222" mass="25310">MDHAELKGLASISYPKDVYTALDSETQEFRLLVLEQAQEKDDPVHCSVRKVSLLSTPPPLYETVSYVWGDTELKSEIFIHGRTTLVGYSAVQVLRRFRERGRDRVLWIDAVCINQHNDEERSRQVAMMADIYSGCTGVLIWLGEDNGFAERASLVIDAVVENAKLHIDDLHQLANVWEPGLPVSAGAIDKTIDLEPFYQLCSSPWFTRLWEYLRRADKPLCQ</sequence>
<evidence type="ECO:0000259" key="1">
    <source>
        <dbReference type="Pfam" id="PF06985"/>
    </source>
</evidence>
<dbReference type="Proteomes" id="UP001274830">
    <property type="component" value="Unassembled WGS sequence"/>
</dbReference>
<keyword evidence="3" id="KW-1185">Reference proteome</keyword>
<proteinExistence type="predicted"/>
<dbReference type="AlphaFoldDB" id="A0AAE0WW60"/>
<dbReference type="PANTHER" id="PTHR24148:SF82">
    <property type="entry name" value="HETEROKARYON INCOMPATIBILITY DOMAIN-CONTAINING PROTEIN"/>
    <property type="match status" value="1"/>
</dbReference>
<organism evidence="2 3">
    <name type="scientific">Recurvomyces mirabilis</name>
    <dbReference type="NCBI Taxonomy" id="574656"/>
    <lineage>
        <taxon>Eukaryota</taxon>
        <taxon>Fungi</taxon>
        <taxon>Dikarya</taxon>
        <taxon>Ascomycota</taxon>
        <taxon>Pezizomycotina</taxon>
        <taxon>Dothideomycetes</taxon>
        <taxon>Dothideomycetidae</taxon>
        <taxon>Mycosphaerellales</taxon>
        <taxon>Teratosphaeriaceae</taxon>
        <taxon>Recurvomyces</taxon>
    </lineage>
</organism>
<dbReference type="InterPro" id="IPR010730">
    <property type="entry name" value="HET"/>
</dbReference>
<comment type="caution">
    <text evidence="2">The sequence shown here is derived from an EMBL/GenBank/DDBJ whole genome shotgun (WGS) entry which is preliminary data.</text>
</comment>
<evidence type="ECO:0000313" key="3">
    <source>
        <dbReference type="Proteomes" id="UP001274830"/>
    </source>
</evidence>
<dbReference type="Pfam" id="PF06985">
    <property type="entry name" value="HET"/>
    <property type="match status" value="1"/>
</dbReference>
<protein>
    <recommendedName>
        <fullName evidence="1">Heterokaryon incompatibility domain-containing protein</fullName>
    </recommendedName>
</protein>
<name>A0AAE0WW60_9PEZI</name>
<feature type="domain" description="Heterokaryon incompatibility" evidence="1">
    <location>
        <begin position="61"/>
        <end position="211"/>
    </location>
</feature>
<gene>
    <name evidence="2" type="ORF">LTR78_000976</name>
</gene>
<dbReference type="PANTHER" id="PTHR24148">
    <property type="entry name" value="ANKYRIN REPEAT DOMAIN-CONTAINING PROTEIN 39 HOMOLOG-RELATED"/>
    <property type="match status" value="1"/>
</dbReference>
<dbReference type="InterPro" id="IPR052895">
    <property type="entry name" value="HetReg/Transcr_Mod"/>
</dbReference>
<accession>A0AAE0WW60</accession>
<dbReference type="EMBL" id="JAUTXT010000002">
    <property type="protein sequence ID" value="KAK3679415.1"/>
    <property type="molecule type" value="Genomic_DNA"/>
</dbReference>
<reference evidence="2" key="1">
    <citation type="submission" date="2023-07" db="EMBL/GenBank/DDBJ databases">
        <title>Black Yeasts Isolated from many extreme environments.</title>
        <authorList>
            <person name="Coleine C."/>
            <person name="Stajich J.E."/>
            <person name="Selbmann L."/>
        </authorList>
    </citation>
    <scope>NUCLEOTIDE SEQUENCE</scope>
    <source>
        <strain evidence="2">CCFEE 5485</strain>
    </source>
</reference>